<dbReference type="VEuPathDB" id="FungiDB:PTTG_02563"/>
<protein>
    <submittedName>
        <fullName evidence="16">Na_H_Exchanger domain-containing protein</fullName>
    </submittedName>
</protein>
<feature type="transmembrane region" description="Helical" evidence="12">
    <location>
        <begin position="160"/>
        <end position="179"/>
    </location>
</feature>
<feature type="compositionally biased region" description="Basic and acidic residues" evidence="11">
    <location>
        <begin position="661"/>
        <end position="672"/>
    </location>
</feature>
<dbReference type="STRING" id="630390.A0A180G743"/>
<feature type="transmembrane region" description="Helical" evidence="12">
    <location>
        <begin position="297"/>
        <end position="316"/>
    </location>
</feature>
<feature type="domain" description="Cation/H+ exchanger transmembrane" evidence="14">
    <location>
        <begin position="152"/>
        <end position="552"/>
    </location>
</feature>
<dbReference type="OrthoDB" id="2500422at2759"/>
<feature type="transmembrane region" description="Helical" evidence="12">
    <location>
        <begin position="421"/>
        <end position="440"/>
    </location>
</feature>
<feature type="transmembrane region" description="Helical" evidence="12">
    <location>
        <begin position="486"/>
        <end position="507"/>
    </location>
</feature>
<evidence type="ECO:0000313" key="16">
    <source>
        <dbReference type="EnsemblFungi" id="PTTG_02563-t43_1-p1"/>
    </source>
</evidence>
<keyword evidence="4" id="KW-0050">Antiport</keyword>
<dbReference type="GO" id="GO:0042391">
    <property type="term" value="P:regulation of membrane potential"/>
    <property type="evidence" value="ECO:0007669"/>
    <property type="project" value="InterPro"/>
</dbReference>
<dbReference type="Pfam" id="PF00999">
    <property type="entry name" value="Na_H_Exchanger"/>
    <property type="match status" value="1"/>
</dbReference>
<dbReference type="GO" id="GO:0005886">
    <property type="term" value="C:plasma membrane"/>
    <property type="evidence" value="ECO:0007669"/>
    <property type="project" value="InterPro"/>
</dbReference>
<keyword evidence="6 12" id="KW-1133">Transmembrane helix</keyword>
<feature type="compositionally biased region" description="Basic and acidic residues" evidence="11">
    <location>
        <begin position="861"/>
        <end position="874"/>
    </location>
</feature>
<evidence type="ECO:0000256" key="13">
    <source>
        <dbReference type="SAM" id="SignalP"/>
    </source>
</evidence>
<evidence type="ECO:0000256" key="6">
    <source>
        <dbReference type="ARBA" id="ARBA00022989"/>
    </source>
</evidence>
<comment type="subcellular location">
    <subcellularLocation>
        <location evidence="1">Membrane</location>
        <topology evidence="1">Multi-pass membrane protein</topology>
    </subcellularLocation>
</comment>
<keyword evidence="10" id="KW-0739">Sodium transport</keyword>
<feature type="chain" id="PRO_5008109622" evidence="13">
    <location>
        <begin position="29"/>
        <end position="1033"/>
    </location>
</feature>
<keyword evidence="13" id="KW-0732">Signal</keyword>
<feature type="transmembrane region" description="Helical" evidence="12">
    <location>
        <begin position="371"/>
        <end position="387"/>
    </location>
</feature>
<sequence>MRPGTLQLRGWNVVIFFVLCLNTLLSNSSPIASLGGDPALYHTLLHPKDDLFVKNVEGKSRSIPELYLDLGLADASPKIQALQPDISGHYFRRSIVDPRVVYNNSLNAATAKNLPEANKHLYKIYPEVRTIYLAMALIPAFIMCYGAFSSFIRSKLHLGEAMLAVTFGIVLGPHVSGLLDPRSWDGGASFNEVTLEITRIIVALDVFSVGVELPAAYILRHWRTMVCLLGPVLLAGWFITGAFILIFVPALSYLEALVIAACISPTDVLLASSVVGKGRYAKDHVPSHLRHLLQAEAGANDGVAIILLYLTLFLLLRNDYTVAHAIGSWVLITVLYHIMVGIVIGAVAGIIARKTLKFSGEHSLIDNESMVPMYISLALLTAGVCVLSGTDDIVAAFACGTAFGWDGWFSEEIEASNFSAIISNLVNTFVFIFVGATIPFKAWNDAILTLVGWKMFLLVICILLLRRLPVMFLLRKLIPELRTTKEALFCAHFGPVGVSGLFISFLATKKLPVPSIPAKSGLDILALTIQPILYLLIFCSVFVHGLSIPFFTITKSIRSRANSVRRSGSLSSGNRPSTSRHRRSTSYRPSTSNQRPSISIGETSTPNTLPKVNNGVSSVDCTTTTRSDTLQFHPRYLSPVGPLSPLLPNLGMISPFQPILKPHDAGPREPKIAHPRRWPDQSSDEPTRAHVPSYPIISGNDETSAEVGPLLPPSSSQNSHLRPGDSPRSNRLTVNSSRNSVRSLSFWSDTTESEAQVGPTDRTSTSRESEIQDGEQDDTYFTSGCNQNGKNLDRRSTVTDARQSDERIGEELHDALPTASLAYATRLQAHSIVLRPRRFSGRAPRRSPRASRRISIVPEHNPLEENIRGSDRQTRPGSALSSSPSTHSISDTPGPNGSPARFDASQLEPKAHGQNPTGVTDTLERRFNSTRNIEDENPEEMNACPGSRSAGSASPSSKQNLPSQRESNREATHRPKDSKPFYSRMLSFRSADPSTGCGDRYTMGTQSMRRESRAFEAAIHRNCKNCKKSSSME</sequence>
<evidence type="ECO:0000256" key="11">
    <source>
        <dbReference type="SAM" id="MobiDB-lite"/>
    </source>
</evidence>
<reference evidence="15" key="1">
    <citation type="submission" date="2009-11" db="EMBL/GenBank/DDBJ databases">
        <authorList>
            <consortium name="The Broad Institute Genome Sequencing Platform"/>
            <person name="Ward D."/>
            <person name="Feldgarden M."/>
            <person name="Earl A."/>
            <person name="Young S.K."/>
            <person name="Zeng Q."/>
            <person name="Koehrsen M."/>
            <person name="Alvarado L."/>
            <person name="Berlin A."/>
            <person name="Bochicchio J."/>
            <person name="Borenstein D."/>
            <person name="Chapman S.B."/>
            <person name="Chen Z."/>
            <person name="Engels R."/>
            <person name="Freedman E."/>
            <person name="Gellesch M."/>
            <person name="Goldberg J."/>
            <person name="Griggs A."/>
            <person name="Gujja S."/>
            <person name="Heilman E."/>
            <person name="Heiman D."/>
            <person name="Hepburn T."/>
            <person name="Howarth C."/>
            <person name="Jen D."/>
            <person name="Larson L."/>
            <person name="Lewis B."/>
            <person name="Mehta T."/>
            <person name="Park D."/>
            <person name="Pearson M."/>
            <person name="Roberts A."/>
            <person name="Saif S."/>
            <person name="Shea T."/>
            <person name="Shenoy N."/>
            <person name="Sisk P."/>
            <person name="Stolte C."/>
            <person name="Sykes S."/>
            <person name="Thomson T."/>
            <person name="Walk T."/>
            <person name="White J."/>
            <person name="Yandava C."/>
            <person name="Izard J."/>
            <person name="Baranova O.V."/>
            <person name="Blanton J.M."/>
            <person name="Tanner A.C."/>
            <person name="Dewhirst F.E."/>
            <person name="Haas B."/>
            <person name="Nusbaum C."/>
            <person name="Birren B."/>
        </authorList>
    </citation>
    <scope>NUCLEOTIDE SEQUENCE [LARGE SCALE GENOMIC DNA]</scope>
    <source>
        <strain evidence="15">1-1 BBBD Race 1</strain>
    </source>
</reference>
<feature type="compositionally biased region" description="Basic and acidic residues" evidence="11">
    <location>
        <begin position="966"/>
        <end position="979"/>
    </location>
</feature>
<feature type="signal peptide" evidence="13">
    <location>
        <begin position="1"/>
        <end position="28"/>
    </location>
</feature>
<feature type="transmembrane region" description="Helical" evidence="12">
    <location>
        <begin position="199"/>
        <end position="219"/>
    </location>
</feature>
<keyword evidence="7" id="KW-0915">Sodium</keyword>
<evidence type="ECO:0000256" key="9">
    <source>
        <dbReference type="ARBA" id="ARBA00023136"/>
    </source>
</evidence>
<dbReference type="GO" id="GO:0120029">
    <property type="term" value="P:proton export across plasma membrane"/>
    <property type="evidence" value="ECO:0007669"/>
    <property type="project" value="InterPro"/>
</dbReference>
<gene>
    <name evidence="15" type="ORF">PTTG_02563</name>
</gene>
<evidence type="ECO:0000256" key="3">
    <source>
        <dbReference type="ARBA" id="ARBA00022448"/>
    </source>
</evidence>
<organism evidence="15">
    <name type="scientific">Puccinia triticina (isolate 1-1 / race 1 (BBBD))</name>
    <name type="common">Brown leaf rust fungus</name>
    <dbReference type="NCBI Taxonomy" id="630390"/>
    <lineage>
        <taxon>Eukaryota</taxon>
        <taxon>Fungi</taxon>
        <taxon>Dikarya</taxon>
        <taxon>Basidiomycota</taxon>
        <taxon>Pucciniomycotina</taxon>
        <taxon>Pucciniomycetes</taxon>
        <taxon>Pucciniales</taxon>
        <taxon>Pucciniaceae</taxon>
        <taxon>Puccinia</taxon>
    </lineage>
</organism>
<comment type="similarity">
    <text evidence="2">Belongs to the fungal Na(+)/H(+) exchanger family.</text>
</comment>
<dbReference type="EnsemblFungi" id="PTTG_02563-t43_1">
    <property type="protein sequence ID" value="PTTG_02563-t43_1-p1"/>
    <property type="gene ID" value="PTTG_02563"/>
</dbReference>
<dbReference type="GO" id="GO:0036376">
    <property type="term" value="P:sodium ion export across plasma membrane"/>
    <property type="evidence" value="ECO:0007669"/>
    <property type="project" value="InterPro"/>
</dbReference>
<evidence type="ECO:0000259" key="14">
    <source>
        <dbReference type="Pfam" id="PF00999"/>
    </source>
</evidence>
<feature type="transmembrane region" description="Helical" evidence="12">
    <location>
        <begin position="328"/>
        <end position="351"/>
    </location>
</feature>
<accession>A0A180G743</accession>
<dbReference type="PANTHER" id="PTHR31382:SF4">
    <property type="entry name" value="NA(+)_H(+) ANTIPORTER"/>
    <property type="match status" value="1"/>
</dbReference>
<feature type="transmembrane region" description="Helical" evidence="12">
    <location>
        <begin position="130"/>
        <end position="148"/>
    </location>
</feature>
<feature type="transmembrane region" description="Helical" evidence="12">
    <location>
        <begin position="532"/>
        <end position="553"/>
    </location>
</feature>
<feature type="compositionally biased region" description="Low complexity" evidence="11">
    <location>
        <begin position="945"/>
        <end position="957"/>
    </location>
</feature>
<dbReference type="AlphaFoldDB" id="A0A180G743"/>
<evidence type="ECO:0000256" key="12">
    <source>
        <dbReference type="SAM" id="Phobius"/>
    </source>
</evidence>
<evidence type="ECO:0000256" key="8">
    <source>
        <dbReference type="ARBA" id="ARBA00023065"/>
    </source>
</evidence>
<evidence type="ECO:0000313" key="17">
    <source>
        <dbReference type="Proteomes" id="UP000005240"/>
    </source>
</evidence>
<evidence type="ECO:0000256" key="4">
    <source>
        <dbReference type="ARBA" id="ARBA00022449"/>
    </source>
</evidence>
<feature type="compositionally biased region" description="Low complexity" evidence="11">
    <location>
        <begin position="878"/>
        <end position="890"/>
    </location>
</feature>
<feature type="compositionally biased region" description="Polar residues" evidence="11">
    <location>
        <begin position="593"/>
        <end position="622"/>
    </location>
</feature>
<dbReference type="Proteomes" id="UP000005240">
    <property type="component" value="Unassembled WGS sequence"/>
</dbReference>
<feature type="compositionally biased region" description="Polar residues" evidence="11">
    <location>
        <begin position="779"/>
        <end position="790"/>
    </location>
</feature>
<proteinExistence type="inferred from homology"/>
<feature type="region of interest" description="Disordered" evidence="11">
    <location>
        <begin position="838"/>
        <end position="999"/>
    </location>
</feature>
<keyword evidence="9 12" id="KW-0472">Membrane</keyword>
<evidence type="ECO:0000313" key="15">
    <source>
        <dbReference type="EMBL" id="OAV88515.1"/>
    </source>
</evidence>
<feature type="compositionally biased region" description="Polar residues" evidence="11">
    <location>
        <begin position="564"/>
        <end position="574"/>
    </location>
</feature>
<feature type="region of interest" description="Disordered" evidence="11">
    <location>
        <begin position="658"/>
        <end position="810"/>
    </location>
</feature>
<evidence type="ECO:0000256" key="7">
    <source>
        <dbReference type="ARBA" id="ARBA00023053"/>
    </source>
</evidence>
<keyword evidence="3" id="KW-0813">Transport</keyword>
<evidence type="ECO:0000256" key="1">
    <source>
        <dbReference type="ARBA" id="ARBA00004141"/>
    </source>
</evidence>
<keyword evidence="17" id="KW-1185">Reference proteome</keyword>
<evidence type="ECO:0000256" key="5">
    <source>
        <dbReference type="ARBA" id="ARBA00022692"/>
    </source>
</evidence>
<feature type="region of interest" description="Disordered" evidence="11">
    <location>
        <begin position="564"/>
        <end position="622"/>
    </location>
</feature>
<feature type="transmembrane region" description="Helical" evidence="12">
    <location>
        <begin position="226"/>
        <end position="250"/>
    </location>
</feature>
<evidence type="ECO:0000256" key="10">
    <source>
        <dbReference type="ARBA" id="ARBA00023201"/>
    </source>
</evidence>
<dbReference type="InterPro" id="IPR004712">
    <property type="entry name" value="Na+/H+_antiporter_fungi"/>
</dbReference>
<dbReference type="GO" id="GO:0030007">
    <property type="term" value="P:intracellular potassium ion homeostasis"/>
    <property type="evidence" value="ECO:0007669"/>
    <property type="project" value="TreeGrafter"/>
</dbReference>
<dbReference type="GO" id="GO:0015385">
    <property type="term" value="F:sodium:proton antiporter activity"/>
    <property type="evidence" value="ECO:0007669"/>
    <property type="project" value="InterPro"/>
</dbReference>
<name>A0A180G743_PUCT1</name>
<reference evidence="16 17" key="3">
    <citation type="journal article" date="2017" name="G3 (Bethesda)">
        <title>Comparative analysis highlights variable genome content of wheat rusts and divergence of the mating loci.</title>
        <authorList>
            <person name="Cuomo C.A."/>
            <person name="Bakkeren G."/>
            <person name="Khalil H.B."/>
            <person name="Panwar V."/>
            <person name="Joly D."/>
            <person name="Linning R."/>
            <person name="Sakthikumar S."/>
            <person name="Song X."/>
            <person name="Adiconis X."/>
            <person name="Fan L."/>
            <person name="Goldberg J.M."/>
            <person name="Levin J.Z."/>
            <person name="Young S."/>
            <person name="Zeng Q."/>
            <person name="Anikster Y."/>
            <person name="Bruce M."/>
            <person name="Wang M."/>
            <person name="Yin C."/>
            <person name="McCallum B."/>
            <person name="Szabo L.J."/>
            <person name="Hulbert S."/>
            <person name="Chen X."/>
            <person name="Fellers J.P."/>
        </authorList>
    </citation>
    <scope>NUCLEOTIDE SEQUENCE</scope>
    <source>
        <strain evidence="17">Isolate 1-1 / race 1 (BBBD)</strain>
        <strain evidence="16">isolate 1-1 / race 1 (BBBD)</strain>
    </source>
</reference>
<dbReference type="PANTHER" id="PTHR31382">
    <property type="entry name" value="NA(+)/H(+) ANTIPORTER"/>
    <property type="match status" value="1"/>
</dbReference>
<feature type="transmembrane region" description="Helical" evidence="12">
    <location>
        <begin position="446"/>
        <end position="465"/>
    </location>
</feature>
<dbReference type="EMBL" id="ADAS02000171">
    <property type="protein sequence ID" value="OAV88515.1"/>
    <property type="molecule type" value="Genomic_DNA"/>
</dbReference>
<feature type="compositionally biased region" description="Basic and acidic residues" evidence="11">
    <location>
        <begin position="791"/>
        <end position="810"/>
    </location>
</feature>
<feature type="compositionally biased region" description="Basic residues" evidence="11">
    <location>
        <begin position="838"/>
        <end position="852"/>
    </location>
</feature>
<feature type="compositionally biased region" description="Low complexity" evidence="11">
    <location>
        <begin position="729"/>
        <end position="745"/>
    </location>
</feature>
<reference evidence="15" key="2">
    <citation type="submission" date="2016-05" db="EMBL/GenBank/DDBJ databases">
        <title>Comparative analysis highlights variable genome content of wheat rusts and divergence of the mating loci.</title>
        <authorList>
            <person name="Cuomo C.A."/>
            <person name="Bakkeren G."/>
            <person name="Szabo L."/>
            <person name="Khalil H."/>
            <person name="Joly D."/>
            <person name="Goldberg J."/>
            <person name="Young S."/>
            <person name="Zeng Q."/>
            <person name="Fellers J."/>
        </authorList>
    </citation>
    <scope>NUCLEOTIDE SEQUENCE [LARGE SCALE GENOMIC DNA]</scope>
    <source>
        <strain evidence="15">1-1 BBBD Race 1</strain>
    </source>
</reference>
<evidence type="ECO:0000256" key="2">
    <source>
        <dbReference type="ARBA" id="ARBA00005248"/>
    </source>
</evidence>
<keyword evidence="8" id="KW-0406">Ion transport</keyword>
<reference evidence="16" key="4">
    <citation type="submission" date="2025-05" db="UniProtKB">
        <authorList>
            <consortium name="EnsemblFungi"/>
        </authorList>
    </citation>
    <scope>IDENTIFICATION</scope>
    <source>
        <strain evidence="16">isolate 1-1 / race 1 (BBBD)</strain>
    </source>
</reference>
<keyword evidence="5 12" id="KW-0812">Transmembrane</keyword>
<dbReference type="InterPro" id="IPR006153">
    <property type="entry name" value="Cation/H_exchanger_TM"/>
</dbReference>